<dbReference type="EMBL" id="WNYA01010729">
    <property type="protein sequence ID" value="KAG8540358.1"/>
    <property type="molecule type" value="Genomic_DNA"/>
</dbReference>
<protein>
    <submittedName>
        <fullName evidence="1">Uncharacterized protein</fullName>
    </submittedName>
</protein>
<dbReference type="AlphaFoldDB" id="A0AAV6Z333"/>
<organism evidence="1 2">
    <name type="scientific">Engystomops pustulosus</name>
    <name type="common">Tungara frog</name>
    <name type="synonym">Physalaemus pustulosus</name>
    <dbReference type="NCBI Taxonomy" id="76066"/>
    <lineage>
        <taxon>Eukaryota</taxon>
        <taxon>Metazoa</taxon>
        <taxon>Chordata</taxon>
        <taxon>Craniata</taxon>
        <taxon>Vertebrata</taxon>
        <taxon>Euteleostomi</taxon>
        <taxon>Amphibia</taxon>
        <taxon>Batrachia</taxon>
        <taxon>Anura</taxon>
        <taxon>Neobatrachia</taxon>
        <taxon>Hyloidea</taxon>
        <taxon>Leptodactylidae</taxon>
        <taxon>Leiuperinae</taxon>
        <taxon>Engystomops</taxon>
    </lineage>
</organism>
<evidence type="ECO:0000313" key="2">
    <source>
        <dbReference type="Proteomes" id="UP000824782"/>
    </source>
</evidence>
<sequence>MGAVFMLQTPCSSEKSLIIDGAEKHQVREAFPALTSSSMGSEMCLCSFCAFGSSHRSANNSNYRKNILHKYPNSTNISKSRSQYRMKCTVRELLLSGETSQAQ</sequence>
<evidence type="ECO:0000313" key="1">
    <source>
        <dbReference type="EMBL" id="KAG8540358.1"/>
    </source>
</evidence>
<keyword evidence="2" id="KW-1185">Reference proteome</keyword>
<accession>A0AAV6Z333</accession>
<comment type="caution">
    <text evidence="1">The sequence shown here is derived from an EMBL/GenBank/DDBJ whole genome shotgun (WGS) entry which is preliminary data.</text>
</comment>
<reference evidence="1" key="1">
    <citation type="thesis" date="2020" institute="ProQuest LLC" country="789 East Eisenhower Parkway, Ann Arbor, MI, USA">
        <title>Comparative Genomics and Chromosome Evolution.</title>
        <authorList>
            <person name="Mudd A.B."/>
        </authorList>
    </citation>
    <scope>NUCLEOTIDE SEQUENCE</scope>
    <source>
        <strain evidence="1">237g6f4</strain>
        <tissue evidence="1">Blood</tissue>
    </source>
</reference>
<proteinExistence type="predicted"/>
<name>A0AAV6Z333_ENGPU</name>
<gene>
    <name evidence="1" type="ORF">GDO81_019448</name>
</gene>
<dbReference type="Proteomes" id="UP000824782">
    <property type="component" value="Unassembled WGS sequence"/>
</dbReference>